<dbReference type="AlphaFoldDB" id="A0A0F9JBK4"/>
<accession>A0A0F9JBK4</accession>
<comment type="caution">
    <text evidence="1">The sequence shown here is derived from an EMBL/GenBank/DDBJ whole genome shotgun (WGS) entry which is preliminary data.</text>
</comment>
<reference evidence="1" key="1">
    <citation type="journal article" date="2015" name="Nature">
        <title>Complex archaea that bridge the gap between prokaryotes and eukaryotes.</title>
        <authorList>
            <person name="Spang A."/>
            <person name="Saw J.H."/>
            <person name="Jorgensen S.L."/>
            <person name="Zaremba-Niedzwiedzka K."/>
            <person name="Martijn J."/>
            <person name="Lind A.E."/>
            <person name="van Eijk R."/>
            <person name="Schleper C."/>
            <person name="Guy L."/>
            <person name="Ettema T.J."/>
        </authorList>
    </citation>
    <scope>NUCLEOTIDE SEQUENCE</scope>
</reference>
<sequence>MSTQIIDNKSDKNPKMQMLLLLLGPAVMLLTCLIDPPTG</sequence>
<organism evidence="1">
    <name type="scientific">marine sediment metagenome</name>
    <dbReference type="NCBI Taxonomy" id="412755"/>
    <lineage>
        <taxon>unclassified sequences</taxon>
        <taxon>metagenomes</taxon>
        <taxon>ecological metagenomes</taxon>
    </lineage>
</organism>
<proteinExistence type="predicted"/>
<dbReference type="EMBL" id="LAZR01010392">
    <property type="protein sequence ID" value="KKM67189.1"/>
    <property type="molecule type" value="Genomic_DNA"/>
</dbReference>
<feature type="non-terminal residue" evidence="1">
    <location>
        <position position="39"/>
    </location>
</feature>
<name>A0A0F9JBK4_9ZZZZ</name>
<evidence type="ECO:0000313" key="1">
    <source>
        <dbReference type="EMBL" id="KKM67189.1"/>
    </source>
</evidence>
<gene>
    <name evidence="1" type="ORF">LCGC14_1473620</name>
</gene>
<protein>
    <submittedName>
        <fullName evidence="1">Uncharacterized protein</fullName>
    </submittedName>
</protein>